<reference evidence="2" key="1">
    <citation type="submission" date="2025-08" db="UniProtKB">
        <authorList>
            <consortium name="Ensembl"/>
        </authorList>
    </citation>
    <scope>IDENTIFICATION</scope>
</reference>
<protein>
    <recommendedName>
        <fullName evidence="1">SAM domain-containing protein</fullName>
    </recommendedName>
</protein>
<evidence type="ECO:0000313" key="2">
    <source>
        <dbReference type="Ensembl" id="ENSFHEP00000015400.1"/>
    </source>
</evidence>
<accession>A0A3Q2TH12</accession>
<proteinExistence type="predicted"/>
<evidence type="ECO:0000313" key="3">
    <source>
        <dbReference type="Proteomes" id="UP000265000"/>
    </source>
</evidence>
<name>A0A3Q2TH12_FUNHE</name>
<keyword evidence="3" id="KW-1185">Reference proteome</keyword>
<dbReference type="InterPro" id="IPR001660">
    <property type="entry name" value="SAM"/>
</dbReference>
<dbReference type="Proteomes" id="UP000265000">
    <property type="component" value="Unplaced"/>
</dbReference>
<sequence length="83" mass="9416">MSSTPYRSDVLAWSPQQLADYLKRMNLPGCDKVVLKNSISGSRFVNLTDNDIQKFPKLHAPMISKLSNEIYKNEKKGGLFGKR</sequence>
<evidence type="ECO:0000259" key="1">
    <source>
        <dbReference type="Pfam" id="PF07647"/>
    </source>
</evidence>
<dbReference type="STRING" id="8078.ENSFHEP00000015400"/>
<dbReference type="InterPro" id="IPR013761">
    <property type="entry name" value="SAM/pointed_sf"/>
</dbReference>
<dbReference type="GeneTree" id="ENSGT00940000156835"/>
<feature type="domain" description="SAM" evidence="1">
    <location>
        <begin position="10"/>
        <end position="70"/>
    </location>
</feature>
<dbReference type="FunFam" id="1.10.150.50:FF:000051">
    <property type="entry name" value="Lymphocyte cytosolic protein 2"/>
    <property type="match status" value="1"/>
</dbReference>
<organism evidence="2 3">
    <name type="scientific">Fundulus heteroclitus</name>
    <name type="common">Killifish</name>
    <name type="synonym">Mummichog</name>
    <dbReference type="NCBI Taxonomy" id="8078"/>
    <lineage>
        <taxon>Eukaryota</taxon>
        <taxon>Metazoa</taxon>
        <taxon>Chordata</taxon>
        <taxon>Craniata</taxon>
        <taxon>Vertebrata</taxon>
        <taxon>Euteleostomi</taxon>
        <taxon>Actinopterygii</taxon>
        <taxon>Neopterygii</taxon>
        <taxon>Teleostei</taxon>
        <taxon>Neoteleostei</taxon>
        <taxon>Acanthomorphata</taxon>
        <taxon>Ovalentaria</taxon>
        <taxon>Atherinomorphae</taxon>
        <taxon>Cyprinodontiformes</taxon>
        <taxon>Fundulidae</taxon>
        <taxon>Fundulus</taxon>
    </lineage>
</organism>
<dbReference type="Pfam" id="PF07647">
    <property type="entry name" value="SAM_2"/>
    <property type="match status" value="1"/>
</dbReference>
<reference evidence="2" key="2">
    <citation type="submission" date="2025-09" db="UniProtKB">
        <authorList>
            <consortium name="Ensembl"/>
        </authorList>
    </citation>
    <scope>IDENTIFICATION</scope>
</reference>
<dbReference type="Ensembl" id="ENSFHET00000023508.1">
    <property type="protein sequence ID" value="ENSFHEP00000015400.1"/>
    <property type="gene ID" value="ENSFHEG00000017006.1"/>
</dbReference>
<dbReference type="Gene3D" id="1.10.150.50">
    <property type="entry name" value="Transcription Factor, Ets-1"/>
    <property type="match status" value="1"/>
</dbReference>
<dbReference type="AlphaFoldDB" id="A0A3Q2TH12"/>
<dbReference type="SUPFAM" id="SSF47769">
    <property type="entry name" value="SAM/Pointed domain"/>
    <property type="match status" value="1"/>
</dbReference>